<dbReference type="GO" id="GO:0043709">
    <property type="term" value="P:cell adhesion involved in single-species biofilm formation"/>
    <property type="evidence" value="ECO:0007669"/>
    <property type="project" value="TreeGrafter"/>
</dbReference>
<feature type="compositionally biased region" description="Basic and acidic residues" evidence="1">
    <location>
        <begin position="295"/>
        <end position="304"/>
    </location>
</feature>
<dbReference type="KEGG" id="dmr:Deima_0598"/>
<dbReference type="Pfam" id="PF00990">
    <property type="entry name" value="GGDEF"/>
    <property type="match status" value="1"/>
</dbReference>
<dbReference type="InterPro" id="IPR029787">
    <property type="entry name" value="Nucleotide_cyclase"/>
</dbReference>
<dbReference type="eggNOG" id="COG2199">
    <property type="taxonomic scope" value="Bacteria"/>
</dbReference>
<dbReference type="InterPro" id="IPR043128">
    <property type="entry name" value="Rev_trsase/Diguanyl_cyclase"/>
</dbReference>
<dbReference type="GO" id="GO:1902201">
    <property type="term" value="P:negative regulation of bacterial-type flagellum-dependent cell motility"/>
    <property type="evidence" value="ECO:0007669"/>
    <property type="project" value="TreeGrafter"/>
</dbReference>
<dbReference type="PROSITE" id="PS50887">
    <property type="entry name" value="GGDEF"/>
    <property type="match status" value="1"/>
</dbReference>
<dbReference type="PANTHER" id="PTHR45138">
    <property type="entry name" value="REGULATORY COMPONENTS OF SENSORY TRANSDUCTION SYSTEM"/>
    <property type="match status" value="1"/>
</dbReference>
<dbReference type="CDD" id="cd01949">
    <property type="entry name" value="GGDEF"/>
    <property type="match status" value="1"/>
</dbReference>
<organism evidence="4 5">
    <name type="scientific">Deinococcus maricopensis (strain DSM 21211 / LMG 22137 / NRRL B-23946 / LB-34)</name>
    <dbReference type="NCBI Taxonomy" id="709986"/>
    <lineage>
        <taxon>Bacteria</taxon>
        <taxon>Thermotogati</taxon>
        <taxon>Deinococcota</taxon>
        <taxon>Deinococci</taxon>
        <taxon>Deinococcales</taxon>
        <taxon>Deinococcaceae</taxon>
        <taxon>Deinococcus</taxon>
    </lineage>
</organism>
<dbReference type="SUPFAM" id="SSF55073">
    <property type="entry name" value="Nucleotide cyclase"/>
    <property type="match status" value="1"/>
</dbReference>
<dbReference type="RefSeq" id="WP_013555762.1">
    <property type="nucleotide sequence ID" value="NC_014958.1"/>
</dbReference>
<feature type="transmembrane region" description="Helical" evidence="2">
    <location>
        <begin position="15"/>
        <end position="35"/>
    </location>
</feature>
<feature type="region of interest" description="Disordered" evidence="1">
    <location>
        <begin position="290"/>
        <end position="310"/>
    </location>
</feature>
<dbReference type="EMBL" id="CP002454">
    <property type="protein sequence ID" value="ADV66257.1"/>
    <property type="molecule type" value="Genomic_DNA"/>
</dbReference>
<dbReference type="InterPro" id="IPR000160">
    <property type="entry name" value="GGDEF_dom"/>
</dbReference>
<dbReference type="InterPro" id="IPR050469">
    <property type="entry name" value="Diguanylate_Cyclase"/>
</dbReference>
<evidence type="ECO:0000313" key="4">
    <source>
        <dbReference type="EMBL" id="ADV66257.1"/>
    </source>
</evidence>
<evidence type="ECO:0000259" key="3">
    <source>
        <dbReference type="PROSITE" id="PS50887"/>
    </source>
</evidence>
<evidence type="ECO:0000313" key="5">
    <source>
        <dbReference type="Proteomes" id="UP000008635"/>
    </source>
</evidence>
<dbReference type="GO" id="GO:0052621">
    <property type="term" value="F:diguanylate cyclase activity"/>
    <property type="evidence" value="ECO:0007669"/>
    <property type="project" value="TreeGrafter"/>
</dbReference>
<keyword evidence="5" id="KW-1185">Reference proteome</keyword>
<keyword evidence="2" id="KW-0812">Transmembrane</keyword>
<gene>
    <name evidence="4" type="ordered locus">Deima_0598</name>
</gene>
<evidence type="ECO:0000256" key="1">
    <source>
        <dbReference type="SAM" id="MobiDB-lite"/>
    </source>
</evidence>
<dbReference type="Proteomes" id="UP000008635">
    <property type="component" value="Chromosome"/>
</dbReference>
<feature type="domain" description="GGDEF" evidence="3">
    <location>
        <begin position="173"/>
        <end position="302"/>
    </location>
</feature>
<protein>
    <submittedName>
        <fullName evidence="4">Diguanylate cyclase</fullName>
    </submittedName>
</protein>
<dbReference type="HOGENOM" id="CLU_896357_0_0_0"/>
<proteinExistence type="predicted"/>
<feature type="transmembrane region" description="Helical" evidence="2">
    <location>
        <begin position="69"/>
        <end position="86"/>
    </location>
</feature>
<name>E8U5B8_DEIML</name>
<reference evidence="5" key="2">
    <citation type="submission" date="2011-01" db="EMBL/GenBank/DDBJ databases">
        <title>The complete genome of Deinococcus maricopensis DSM 21211.</title>
        <authorList>
            <consortium name="US DOE Joint Genome Institute (JGI-PGF)"/>
            <person name="Lucas S."/>
            <person name="Copeland A."/>
            <person name="Lapidus A."/>
            <person name="Goodwin L."/>
            <person name="Pitluck S."/>
            <person name="Kyrpides N."/>
            <person name="Mavromatis K."/>
            <person name="Pagani I."/>
            <person name="Ivanova N."/>
            <person name="Ovchinnikova G."/>
            <person name="Zeytun A."/>
            <person name="Detter J.C."/>
            <person name="Han C."/>
            <person name="Land M."/>
            <person name="Hauser L."/>
            <person name="Markowitz V."/>
            <person name="Cheng J.-F."/>
            <person name="Hugenholtz P."/>
            <person name="Woyke T."/>
            <person name="Wu D."/>
            <person name="Pukall R."/>
            <person name="Gehrich-Schroeter G."/>
            <person name="Brambilla E."/>
            <person name="Klenk H.-P."/>
            <person name="Eisen J.A."/>
        </authorList>
    </citation>
    <scope>NUCLEOTIDE SEQUENCE [LARGE SCALE GENOMIC DNA]</scope>
    <source>
        <strain evidence="5">DSM 21211 / LMG 22137 / NRRL B-23946 / LB-34</strain>
    </source>
</reference>
<dbReference type="Gene3D" id="3.30.70.270">
    <property type="match status" value="1"/>
</dbReference>
<feature type="transmembrane region" description="Helical" evidence="2">
    <location>
        <begin position="41"/>
        <end position="62"/>
    </location>
</feature>
<feature type="transmembrane region" description="Helical" evidence="2">
    <location>
        <begin position="92"/>
        <end position="109"/>
    </location>
</feature>
<reference evidence="4 5" key="1">
    <citation type="journal article" date="2011" name="Stand. Genomic Sci.">
        <title>Complete genome sequence of Deinococcus maricopensis type strain (LB-34).</title>
        <authorList>
            <person name="Pukall R."/>
            <person name="Zeytun A."/>
            <person name="Lucas S."/>
            <person name="Lapidus A."/>
            <person name="Hammon N."/>
            <person name="Deshpande S."/>
            <person name="Nolan M."/>
            <person name="Cheng J.F."/>
            <person name="Pitluck S."/>
            <person name="Liolios K."/>
            <person name="Pagani I."/>
            <person name="Mikhailova N."/>
            <person name="Ivanova N."/>
            <person name="Mavromatis K."/>
            <person name="Pati A."/>
            <person name="Tapia R."/>
            <person name="Han C."/>
            <person name="Goodwin L."/>
            <person name="Chen A."/>
            <person name="Palaniappan K."/>
            <person name="Land M."/>
            <person name="Hauser L."/>
            <person name="Chang Y.J."/>
            <person name="Jeffries C.D."/>
            <person name="Brambilla E.M."/>
            <person name="Rohde M."/>
            <person name="Goker M."/>
            <person name="Detter J.C."/>
            <person name="Woyke T."/>
            <person name="Bristow J."/>
            <person name="Eisen J.A."/>
            <person name="Markowitz V."/>
            <person name="Hugenholtz P."/>
            <person name="Kyrpides N.C."/>
            <person name="Klenk H.P."/>
        </authorList>
    </citation>
    <scope>NUCLEOTIDE SEQUENCE [LARGE SCALE GENOMIC DNA]</scope>
    <source>
        <strain evidence="5">DSM 21211 / LMG 22137 / NRRL B-23946 / LB-34</strain>
    </source>
</reference>
<accession>E8U5B8</accession>
<dbReference type="PANTHER" id="PTHR45138:SF9">
    <property type="entry name" value="DIGUANYLATE CYCLASE DGCM-RELATED"/>
    <property type="match status" value="1"/>
</dbReference>
<dbReference type="AlphaFoldDB" id="E8U5B8"/>
<dbReference type="SMART" id="SM00267">
    <property type="entry name" value="GGDEF"/>
    <property type="match status" value="1"/>
</dbReference>
<evidence type="ECO:0000256" key="2">
    <source>
        <dbReference type="SAM" id="Phobius"/>
    </source>
</evidence>
<dbReference type="GO" id="GO:0005886">
    <property type="term" value="C:plasma membrane"/>
    <property type="evidence" value="ECO:0007669"/>
    <property type="project" value="TreeGrafter"/>
</dbReference>
<dbReference type="OrthoDB" id="69083at2"/>
<sequence>MNRRVRAFLQGGGRVRWHLVTLLIASALVLLAYVAREGLYQFAPGSAPFMMFFASIAASAYARSAWGGVYSTLLSGLVVLLTSTQGQAQSELTFALFALQGGIITAFAARMHGLNQRLRSSLREVRSMNEALGDLQAELSIAAFSDPLTRLGNRRAFDEDFHGTCQAALSGQHPFSVALIDLDGLKQINDAEGHLRGDALIKTFAACLQSALPADARVYRFGGDEFAIIWPGLTTANARLATESVAQAARFTRDLGFPAAGASVGVACIPDEARAESDALRLSDSRLYQHKRGRRTPEPDRDAFLRPAHA</sequence>
<keyword evidence="2" id="KW-1133">Transmembrane helix</keyword>
<dbReference type="NCBIfam" id="TIGR00254">
    <property type="entry name" value="GGDEF"/>
    <property type="match status" value="1"/>
</dbReference>
<dbReference type="STRING" id="709986.Deima_0598"/>
<keyword evidence="2" id="KW-0472">Membrane</keyword>